<protein>
    <submittedName>
        <fullName evidence="1">Uncharacterized protein</fullName>
    </submittedName>
</protein>
<accession>A0A1H6HVI4</accession>
<reference evidence="2" key="1">
    <citation type="submission" date="2016-10" db="EMBL/GenBank/DDBJ databases">
        <authorList>
            <person name="Varghese N."/>
            <person name="Submissions S."/>
        </authorList>
    </citation>
    <scope>NUCLEOTIDE SEQUENCE [LARGE SCALE GENOMIC DNA]</scope>
    <source>
        <strain evidence="2">DSM 19326</strain>
    </source>
</reference>
<proteinExistence type="predicted"/>
<organism evidence="1 2">
    <name type="scientific">Epilithonimonas hominis</name>
    <dbReference type="NCBI Taxonomy" id="420404"/>
    <lineage>
        <taxon>Bacteria</taxon>
        <taxon>Pseudomonadati</taxon>
        <taxon>Bacteroidota</taxon>
        <taxon>Flavobacteriia</taxon>
        <taxon>Flavobacteriales</taxon>
        <taxon>Weeksellaceae</taxon>
        <taxon>Chryseobacterium group</taxon>
        <taxon>Epilithonimonas</taxon>
    </lineage>
</organism>
<dbReference type="Proteomes" id="UP000198555">
    <property type="component" value="Unassembled WGS sequence"/>
</dbReference>
<gene>
    <name evidence="1" type="ORF">SAMN05421793_10219</name>
</gene>
<keyword evidence="2" id="KW-1185">Reference proteome</keyword>
<dbReference type="AlphaFoldDB" id="A0A1H6HVI4"/>
<evidence type="ECO:0000313" key="2">
    <source>
        <dbReference type="Proteomes" id="UP000198555"/>
    </source>
</evidence>
<dbReference type="EMBL" id="FNWX01000002">
    <property type="protein sequence ID" value="SEH38180.1"/>
    <property type="molecule type" value="Genomic_DNA"/>
</dbReference>
<evidence type="ECO:0000313" key="1">
    <source>
        <dbReference type="EMBL" id="SEH38180.1"/>
    </source>
</evidence>
<sequence>MTNPNKALSDWLLRKVFQVSEGELLTIEKMNELGFDSVIICKDENGNYQIDKAKLGSYEQFITE</sequence>
<name>A0A1H6HVI4_9FLAO</name>